<keyword evidence="1" id="KW-1133">Transmembrane helix</keyword>
<keyword evidence="3" id="KW-1185">Reference proteome</keyword>
<keyword evidence="1" id="KW-0472">Membrane</keyword>
<feature type="transmembrane region" description="Helical" evidence="1">
    <location>
        <begin position="353"/>
        <end position="374"/>
    </location>
</feature>
<dbReference type="OrthoDB" id="5497849at2"/>
<dbReference type="AlphaFoldDB" id="A0A128F0S0"/>
<dbReference type="PANTHER" id="PTHR32309">
    <property type="entry name" value="TYROSINE-PROTEIN KINASE"/>
    <property type="match status" value="1"/>
</dbReference>
<evidence type="ECO:0000313" key="2">
    <source>
        <dbReference type="EMBL" id="CZF80145.1"/>
    </source>
</evidence>
<gene>
    <name evidence="2" type="primary">smc_1</name>
    <name evidence="2" type="ORF">GCE9029_01880</name>
</gene>
<dbReference type="GO" id="GO:0004713">
    <property type="term" value="F:protein tyrosine kinase activity"/>
    <property type="evidence" value="ECO:0007669"/>
    <property type="project" value="TreeGrafter"/>
</dbReference>
<reference evidence="3" key="1">
    <citation type="submission" date="2016-02" db="EMBL/GenBank/DDBJ databases">
        <authorList>
            <person name="Rodrigo-Torres Lidia"/>
            <person name="Arahal R.David."/>
        </authorList>
    </citation>
    <scope>NUCLEOTIDE SEQUENCE [LARGE SCALE GENOMIC DNA]</scope>
    <source>
        <strain evidence="3">CECT 9029</strain>
    </source>
</reference>
<accession>A0A128F0S0</accession>
<dbReference type="Proteomes" id="UP000071641">
    <property type="component" value="Unassembled WGS sequence"/>
</dbReference>
<name>A0A128F0S0_9GAMM</name>
<proteinExistence type="predicted"/>
<dbReference type="EMBL" id="FIZX01000001">
    <property type="protein sequence ID" value="CZF80145.1"/>
    <property type="molecule type" value="Genomic_DNA"/>
</dbReference>
<dbReference type="GO" id="GO:0005886">
    <property type="term" value="C:plasma membrane"/>
    <property type="evidence" value="ECO:0007669"/>
    <property type="project" value="TreeGrafter"/>
</dbReference>
<dbReference type="RefSeq" id="WP_062662880.1">
    <property type="nucleotide sequence ID" value="NZ_FIZX01000001.1"/>
</dbReference>
<evidence type="ECO:0000256" key="1">
    <source>
        <dbReference type="SAM" id="Phobius"/>
    </source>
</evidence>
<evidence type="ECO:0000313" key="3">
    <source>
        <dbReference type="Proteomes" id="UP000071641"/>
    </source>
</evidence>
<sequence>MNIKNKIKIFLNKLWKNRNNKQRSFIAVVLVPTLIATFYYSLIAADLYVVESRFSVKGNEMQQFDMLSGIAGIPSQGGSATDSYILQEYINSHQVVSAVSQSIDLSSVFNHEAADWVSSLGYDKTREDVVNYWRKRVTVSFDPTTTIITLKVRAFTPEEAERLSQEIIKQSEILINALSERAREDDLSFAEAEVARAELRVTAARLSMNTFRNQVQDLDPTQTATAKMTIIAELESQLTAAQAELKVMQGYMNESAPAVTNLKRKITALIAQIDKERDGIAGKSSEGSALSGVFADYEPLLVEREFAEKAYTSSLASLEAARVEAARKHRYLATFVAPSSPDEALEPNRIKSIATVFLGALIAWAIGLLGLGVVRDHVGWV</sequence>
<feature type="transmembrane region" description="Helical" evidence="1">
    <location>
        <begin position="25"/>
        <end position="50"/>
    </location>
</feature>
<protein>
    <submittedName>
        <fullName evidence="2">Chromosome partition protein Smc</fullName>
    </submittedName>
</protein>
<keyword evidence="1" id="KW-0812">Transmembrane</keyword>
<dbReference type="InterPro" id="IPR050445">
    <property type="entry name" value="Bact_polysacc_biosynth/exp"/>
</dbReference>
<dbReference type="PANTHER" id="PTHR32309:SF13">
    <property type="entry name" value="FERRIC ENTEROBACTIN TRANSPORT PROTEIN FEPE"/>
    <property type="match status" value="1"/>
</dbReference>
<dbReference type="STRING" id="1796497.GCE9029_01880"/>
<organism evidence="2 3">
    <name type="scientific">Grimontia celer</name>
    <dbReference type="NCBI Taxonomy" id="1796497"/>
    <lineage>
        <taxon>Bacteria</taxon>
        <taxon>Pseudomonadati</taxon>
        <taxon>Pseudomonadota</taxon>
        <taxon>Gammaproteobacteria</taxon>
        <taxon>Vibrionales</taxon>
        <taxon>Vibrionaceae</taxon>
        <taxon>Grimontia</taxon>
    </lineage>
</organism>